<proteinExistence type="predicted"/>
<reference evidence="2" key="1">
    <citation type="journal article" date="2020" name="Ecol. Evol.">
        <title>Genome structure and content of the rice root-knot nematode (Meloidogyne graminicola).</title>
        <authorList>
            <person name="Phan N.T."/>
            <person name="Danchin E.G.J."/>
            <person name="Klopp C."/>
            <person name="Perfus-Barbeoch L."/>
            <person name="Kozlowski D.K."/>
            <person name="Koutsovoulos G.D."/>
            <person name="Lopez-Roques C."/>
            <person name="Bouchez O."/>
            <person name="Zahm M."/>
            <person name="Besnard G."/>
            <person name="Bellafiore S."/>
        </authorList>
    </citation>
    <scope>NUCLEOTIDE SEQUENCE</scope>
    <source>
        <strain evidence="2">VN-18</strain>
    </source>
</reference>
<feature type="transmembrane region" description="Helical" evidence="1">
    <location>
        <begin position="45"/>
        <end position="67"/>
    </location>
</feature>
<evidence type="ECO:0000256" key="1">
    <source>
        <dbReference type="SAM" id="Phobius"/>
    </source>
</evidence>
<evidence type="ECO:0000313" key="2">
    <source>
        <dbReference type="EMBL" id="KAF7637679.1"/>
    </source>
</evidence>
<dbReference type="Proteomes" id="UP000605970">
    <property type="component" value="Unassembled WGS sequence"/>
</dbReference>
<keyword evidence="1" id="KW-0472">Membrane</keyword>
<accession>A0A8S9ZWR7</accession>
<sequence length="72" mass="8540">MSNNNNGRNDFNYNLKNQQQQQQFLVNDIAELRLKRIKPWWNKTWASYTFLFISIILSLSVVIGSFVEPFSI</sequence>
<evidence type="ECO:0000313" key="3">
    <source>
        <dbReference type="Proteomes" id="UP000605970"/>
    </source>
</evidence>
<dbReference type="AlphaFoldDB" id="A0A8S9ZWR7"/>
<name>A0A8S9ZWR7_9BILA</name>
<dbReference type="EMBL" id="JABEBT010000018">
    <property type="protein sequence ID" value="KAF7637679.1"/>
    <property type="molecule type" value="Genomic_DNA"/>
</dbReference>
<comment type="caution">
    <text evidence="2">The sequence shown here is derived from an EMBL/GenBank/DDBJ whole genome shotgun (WGS) entry which is preliminary data.</text>
</comment>
<gene>
    <name evidence="2" type="ORF">Mgra_00002938</name>
</gene>
<keyword evidence="3" id="KW-1185">Reference proteome</keyword>
<organism evidence="2 3">
    <name type="scientific">Meloidogyne graminicola</name>
    <dbReference type="NCBI Taxonomy" id="189291"/>
    <lineage>
        <taxon>Eukaryota</taxon>
        <taxon>Metazoa</taxon>
        <taxon>Ecdysozoa</taxon>
        <taxon>Nematoda</taxon>
        <taxon>Chromadorea</taxon>
        <taxon>Rhabditida</taxon>
        <taxon>Tylenchina</taxon>
        <taxon>Tylenchomorpha</taxon>
        <taxon>Tylenchoidea</taxon>
        <taxon>Meloidogynidae</taxon>
        <taxon>Meloidogyninae</taxon>
        <taxon>Meloidogyne</taxon>
    </lineage>
</organism>
<keyword evidence="1" id="KW-1133">Transmembrane helix</keyword>
<keyword evidence="1" id="KW-0812">Transmembrane</keyword>
<protein>
    <submittedName>
        <fullName evidence="2">Uncharacterized protein</fullName>
    </submittedName>
</protein>